<organism evidence="7 8">
    <name type="scientific">Glossina fuscipes</name>
    <dbReference type="NCBI Taxonomy" id="7396"/>
    <lineage>
        <taxon>Eukaryota</taxon>
        <taxon>Metazoa</taxon>
        <taxon>Ecdysozoa</taxon>
        <taxon>Arthropoda</taxon>
        <taxon>Hexapoda</taxon>
        <taxon>Insecta</taxon>
        <taxon>Pterygota</taxon>
        <taxon>Neoptera</taxon>
        <taxon>Endopterygota</taxon>
        <taxon>Diptera</taxon>
        <taxon>Brachycera</taxon>
        <taxon>Muscomorpha</taxon>
        <taxon>Hippoboscoidea</taxon>
        <taxon>Glossinidae</taxon>
        <taxon>Glossina</taxon>
    </lineage>
</organism>
<dbReference type="InterPro" id="IPR010760">
    <property type="entry name" value="DNA-repair_Swi5"/>
</dbReference>
<dbReference type="KEGG" id="gfs:119637837"/>
<dbReference type="AlphaFoldDB" id="A0A9C5Z1C1"/>
<dbReference type="Pfam" id="PF07061">
    <property type="entry name" value="Swi5"/>
    <property type="match status" value="1"/>
</dbReference>
<keyword evidence="4" id="KW-0234">DNA repair</keyword>
<dbReference type="RefSeq" id="XP_037890123.1">
    <property type="nucleotide sequence ID" value="XM_038034195.1"/>
</dbReference>
<sequence length="84" mass="9761">MSFKKDIQNITKLEACEQYKILKNNLSNFNGPLTEEARKQDIINLLHEYNEIKDVCQNVLGVLANLEQRTIKQMHLLHGLPLNE</sequence>
<comment type="function">
    <text evidence="5">Component of the swi5-sfr1 complex, a complex required for double-strand break repair via homologous recombination.</text>
</comment>
<keyword evidence="7" id="KW-1185">Reference proteome</keyword>
<evidence type="ECO:0000256" key="4">
    <source>
        <dbReference type="ARBA" id="ARBA00023204"/>
    </source>
</evidence>
<evidence type="ECO:0000313" key="8">
    <source>
        <dbReference type="RefSeq" id="XP_037890123.1"/>
    </source>
</evidence>
<comment type="similarity">
    <text evidence="1">Belongs to the SWI5/SAE3 family.</text>
</comment>
<gene>
    <name evidence="8" type="primary">LOC119637837</name>
</gene>
<dbReference type="GO" id="GO:0034974">
    <property type="term" value="C:Swi5-Swi2 complex"/>
    <property type="evidence" value="ECO:0007669"/>
    <property type="project" value="TreeGrafter"/>
</dbReference>
<accession>A0A9C5Z1C1</accession>
<dbReference type="PANTHER" id="PTHR28529:SF2">
    <property type="entry name" value="DNA REPAIR PROTEIN SWI5 HOMOLOG"/>
    <property type="match status" value="1"/>
</dbReference>
<dbReference type="GO" id="GO:0032798">
    <property type="term" value="C:Swi5-Sfr1 complex"/>
    <property type="evidence" value="ECO:0007669"/>
    <property type="project" value="TreeGrafter"/>
</dbReference>
<protein>
    <recommendedName>
        <fullName evidence="2">DNA repair protein SWI5 homolog</fullName>
    </recommendedName>
    <alternativeName>
        <fullName evidence="6">Protein SAE3 homolog</fullName>
    </alternativeName>
</protein>
<dbReference type="PANTHER" id="PTHR28529">
    <property type="entry name" value="DNA REPAIR PROTEIN SWI5 HOMOLOG"/>
    <property type="match status" value="1"/>
</dbReference>
<proteinExistence type="inferred from homology"/>
<evidence type="ECO:0000256" key="2">
    <source>
        <dbReference type="ARBA" id="ARBA00019825"/>
    </source>
</evidence>
<evidence type="ECO:0000256" key="3">
    <source>
        <dbReference type="ARBA" id="ARBA00022763"/>
    </source>
</evidence>
<evidence type="ECO:0000256" key="1">
    <source>
        <dbReference type="ARBA" id="ARBA00008060"/>
    </source>
</evidence>
<evidence type="ECO:0000313" key="7">
    <source>
        <dbReference type="Proteomes" id="UP000092443"/>
    </source>
</evidence>
<keyword evidence="3" id="KW-0227">DNA damage</keyword>
<dbReference type="GeneID" id="119637837"/>
<dbReference type="GO" id="GO:0000724">
    <property type="term" value="P:double-strand break repair via homologous recombination"/>
    <property type="evidence" value="ECO:0007669"/>
    <property type="project" value="TreeGrafter"/>
</dbReference>
<evidence type="ECO:0000256" key="6">
    <source>
        <dbReference type="ARBA" id="ARBA00030081"/>
    </source>
</evidence>
<reference evidence="8" key="1">
    <citation type="submission" date="2025-08" db="UniProtKB">
        <authorList>
            <consortium name="RefSeq"/>
        </authorList>
    </citation>
    <scope>IDENTIFICATION</scope>
    <source>
        <tissue evidence="8">Whole body pupa</tissue>
    </source>
</reference>
<dbReference type="Proteomes" id="UP000092443">
    <property type="component" value="Unplaced"/>
</dbReference>
<dbReference type="Gene3D" id="1.20.5.170">
    <property type="match status" value="1"/>
</dbReference>
<name>A0A9C5Z1C1_9MUSC</name>
<evidence type="ECO:0000256" key="5">
    <source>
        <dbReference type="ARBA" id="ARBA00025380"/>
    </source>
</evidence>